<protein>
    <submittedName>
        <fullName evidence="2">Uma2 family endonuclease</fullName>
    </submittedName>
</protein>
<dbReference type="InterPro" id="IPR008538">
    <property type="entry name" value="Uma2"/>
</dbReference>
<keyword evidence="3" id="KW-1185">Reference proteome</keyword>
<evidence type="ECO:0000313" key="3">
    <source>
        <dbReference type="Proteomes" id="UP000246410"/>
    </source>
</evidence>
<dbReference type="PANTHER" id="PTHR35400">
    <property type="entry name" value="SLR1083 PROTEIN"/>
    <property type="match status" value="1"/>
</dbReference>
<dbReference type="SUPFAM" id="SSF52980">
    <property type="entry name" value="Restriction endonuclease-like"/>
    <property type="match status" value="1"/>
</dbReference>
<dbReference type="PANTHER" id="PTHR35400:SF3">
    <property type="entry name" value="SLL1072 PROTEIN"/>
    <property type="match status" value="1"/>
</dbReference>
<proteinExistence type="predicted"/>
<keyword evidence="2" id="KW-0378">Hydrolase</keyword>
<dbReference type="Gene3D" id="3.90.1570.10">
    <property type="entry name" value="tt1808, chain A"/>
    <property type="match status" value="1"/>
</dbReference>
<dbReference type="RefSeq" id="WP_208643948.1">
    <property type="nucleotide sequence ID" value="NZ_QGTL01000003.1"/>
</dbReference>
<dbReference type="InterPro" id="IPR011335">
    <property type="entry name" value="Restrct_endonuc-II-like"/>
</dbReference>
<dbReference type="AlphaFoldDB" id="A0A317NSE3"/>
<dbReference type="InterPro" id="IPR012296">
    <property type="entry name" value="Nuclease_put_TT1808"/>
</dbReference>
<dbReference type="CDD" id="cd06260">
    <property type="entry name" value="DUF820-like"/>
    <property type="match status" value="1"/>
</dbReference>
<dbReference type="Pfam" id="PF05685">
    <property type="entry name" value="Uma2"/>
    <property type="match status" value="1"/>
</dbReference>
<reference evidence="2 3" key="1">
    <citation type="submission" date="2018-05" db="EMBL/GenBank/DDBJ databases">
        <title>Genomic Encyclopedia of Type Strains, Phase IV (KMG-IV): sequencing the most valuable type-strain genomes for metagenomic binning, comparative biology and taxonomic classification.</title>
        <authorList>
            <person name="Goeker M."/>
        </authorList>
    </citation>
    <scope>NUCLEOTIDE SEQUENCE [LARGE SCALE GENOMIC DNA]</scope>
    <source>
        <strain evidence="2 3">DSM 44717</strain>
    </source>
</reference>
<evidence type="ECO:0000259" key="1">
    <source>
        <dbReference type="Pfam" id="PF05685"/>
    </source>
</evidence>
<feature type="domain" description="Putative restriction endonuclease" evidence="1">
    <location>
        <begin position="15"/>
        <end position="164"/>
    </location>
</feature>
<keyword evidence="2" id="KW-0255">Endonuclease</keyword>
<keyword evidence="2" id="KW-0540">Nuclease</keyword>
<dbReference type="Proteomes" id="UP000246410">
    <property type="component" value="Unassembled WGS sequence"/>
</dbReference>
<evidence type="ECO:0000313" key="2">
    <source>
        <dbReference type="EMBL" id="PWV77803.1"/>
    </source>
</evidence>
<sequence length="186" mass="20595">MAMLWPDHLLTLADWDDLPENNERKIELAEGVLAVSPRPTSIHQRVIIRLATQLNSQLPAELEALGEVEVVIEETPPPTVRIPDVCVVPALDDAVVRWDATDVLLAVEILSPGTRRTDRITKFAEYAEAGIEHYWLVDIEAPASITAYRLVADQYKLIADTSAPTAIELAGTQLIIDPTTLLTTRR</sequence>
<dbReference type="GO" id="GO:0004519">
    <property type="term" value="F:endonuclease activity"/>
    <property type="evidence" value="ECO:0007669"/>
    <property type="project" value="UniProtKB-KW"/>
</dbReference>
<organism evidence="2 3">
    <name type="scientific">Nocardia neocaledoniensis</name>
    <dbReference type="NCBI Taxonomy" id="236511"/>
    <lineage>
        <taxon>Bacteria</taxon>
        <taxon>Bacillati</taxon>
        <taxon>Actinomycetota</taxon>
        <taxon>Actinomycetes</taxon>
        <taxon>Mycobacteriales</taxon>
        <taxon>Nocardiaceae</taxon>
        <taxon>Nocardia</taxon>
    </lineage>
</organism>
<accession>A0A317NSE3</accession>
<gene>
    <name evidence="2" type="ORF">DFR69_103402</name>
</gene>
<comment type="caution">
    <text evidence="2">The sequence shown here is derived from an EMBL/GenBank/DDBJ whole genome shotgun (WGS) entry which is preliminary data.</text>
</comment>
<name>A0A317NSE3_9NOCA</name>
<dbReference type="EMBL" id="QGTL01000003">
    <property type="protein sequence ID" value="PWV77803.1"/>
    <property type="molecule type" value="Genomic_DNA"/>
</dbReference>